<dbReference type="InterPro" id="IPR036388">
    <property type="entry name" value="WH-like_DNA-bd_sf"/>
</dbReference>
<keyword evidence="5" id="KW-0804">Transcription</keyword>
<dbReference type="EMBL" id="ASXJ01000330">
    <property type="protein sequence ID" value="ERM00276.1"/>
    <property type="molecule type" value="Genomic_DNA"/>
</dbReference>
<evidence type="ECO:0000256" key="4">
    <source>
        <dbReference type="ARBA" id="ARBA00023125"/>
    </source>
</evidence>
<gene>
    <name evidence="7" type="ORF">Q644_05825</name>
</gene>
<name>U4VC70_9HYPH</name>
<dbReference type="AlphaFoldDB" id="U4VC70"/>
<dbReference type="InterPro" id="IPR050389">
    <property type="entry name" value="LysR-type_TF"/>
</dbReference>
<evidence type="ECO:0000256" key="2">
    <source>
        <dbReference type="ARBA" id="ARBA00022458"/>
    </source>
</evidence>
<comment type="similarity">
    <text evidence="1">Belongs to the LysR transcriptional regulatory family.</text>
</comment>
<dbReference type="Pfam" id="PF00126">
    <property type="entry name" value="HTH_1"/>
    <property type="match status" value="1"/>
</dbReference>
<dbReference type="InterPro" id="IPR005119">
    <property type="entry name" value="LysR_subst-bd"/>
</dbReference>
<dbReference type="SUPFAM" id="SSF46785">
    <property type="entry name" value="Winged helix' DNA-binding domain"/>
    <property type="match status" value="1"/>
</dbReference>
<dbReference type="InterPro" id="IPR037402">
    <property type="entry name" value="YidZ_PBP2"/>
</dbReference>
<evidence type="ECO:0000313" key="8">
    <source>
        <dbReference type="Proteomes" id="UP000016842"/>
    </source>
</evidence>
<accession>U4VC70</accession>
<dbReference type="PANTHER" id="PTHR30118">
    <property type="entry name" value="HTH-TYPE TRANSCRIPTIONAL REGULATOR LEUO-RELATED"/>
    <property type="match status" value="1"/>
</dbReference>
<dbReference type="GO" id="GO:0003677">
    <property type="term" value="F:DNA binding"/>
    <property type="evidence" value="ECO:0007669"/>
    <property type="project" value="UniProtKB-KW"/>
</dbReference>
<dbReference type="GO" id="GO:0003700">
    <property type="term" value="F:DNA-binding transcription factor activity"/>
    <property type="evidence" value="ECO:0007669"/>
    <property type="project" value="InterPro"/>
</dbReference>
<organism evidence="7 8">
    <name type="scientific">Brucella intermedia 229E</name>
    <dbReference type="NCBI Taxonomy" id="1337887"/>
    <lineage>
        <taxon>Bacteria</taxon>
        <taxon>Pseudomonadati</taxon>
        <taxon>Pseudomonadota</taxon>
        <taxon>Alphaproteobacteria</taxon>
        <taxon>Hyphomicrobiales</taxon>
        <taxon>Brucellaceae</taxon>
        <taxon>Brucella/Ochrobactrum group</taxon>
        <taxon>Brucella</taxon>
    </lineage>
</organism>
<dbReference type="SUPFAM" id="SSF53850">
    <property type="entry name" value="Periplasmic binding protein-like II"/>
    <property type="match status" value="1"/>
</dbReference>
<dbReference type="PROSITE" id="PS50931">
    <property type="entry name" value="HTH_LYSR"/>
    <property type="match status" value="1"/>
</dbReference>
<feature type="domain" description="HTH lysR-type" evidence="6">
    <location>
        <begin position="6"/>
        <end position="63"/>
    </location>
</feature>
<dbReference type="Gene3D" id="3.40.190.10">
    <property type="entry name" value="Periplasmic binding protein-like II"/>
    <property type="match status" value="2"/>
</dbReference>
<sequence>MNLRSLDLNLLVVLDALLDEAHVSRAADRLNLTQPAVSNALQRCRALFNDQLLERTRGTMRRTPKAETLRAPLKTLLAGGVIDLVDPPEVQLVSLQQTIRVCMADYPAIFVIGPLLKTLAHTAPGGINIIVQPWHGAEAARVALVTGESDLALSVFPDADKELQRRLLLEENYIIAMRRDHAAANAFSLESWLEYPHILVSGRGDDSSPVDRTLAERGGLSRRVGVVVPNFDMVPELLANTDMIAMLPSRCMPEDTSSLAAFPPPIPVAGFPLHIAWHKRRQEDRGGVQYVIEQLVRIMMEKRTGSTGLL</sequence>
<dbReference type="PANTHER" id="PTHR30118:SF15">
    <property type="entry name" value="TRANSCRIPTIONAL REGULATORY PROTEIN"/>
    <property type="match status" value="1"/>
</dbReference>
<evidence type="ECO:0000313" key="7">
    <source>
        <dbReference type="EMBL" id="ERM00276.1"/>
    </source>
</evidence>
<dbReference type="Proteomes" id="UP000016842">
    <property type="component" value="Unassembled WGS sequence"/>
</dbReference>
<proteinExistence type="inferred from homology"/>
<dbReference type="InterPro" id="IPR036390">
    <property type="entry name" value="WH_DNA-bd_sf"/>
</dbReference>
<protein>
    <submittedName>
        <fullName evidence="7">LysR family transcriptional regulator</fullName>
    </submittedName>
</protein>
<dbReference type="Gene3D" id="1.10.10.10">
    <property type="entry name" value="Winged helix-like DNA-binding domain superfamily/Winged helix DNA-binding domain"/>
    <property type="match status" value="1"/>
</dbReference>
<dbReference type="PATRIC" id="fig|1337887.3.peg.4550"/>
<keyword evidence="3" id="KW-0805">Transcription regulation</keyword>
<comment type="caution">
    <text evidence="7">The sequence shown here is derived from an EMBL/GenBank/DDBJ whole genome shotgun (WGS) entry which is preliminary data.</text>
</comment>
<dbReference type="InterPro" id="IPR000847">
    <property type="entry name" value="LysR_HTH_N"/>
</dbReference>
<evidence type="ECO:0000256" key="5">
    <source>
        <dbReference type="ARBA" id="ARBA00023163"/>
    </source>
</evidence>
<keyword evidence="2" id="KW-0536">Nodulation</keyword>
<keyword evidence="4" id="KW-0238">DNA-binding</keyword>
<evidence type="ECO:0000256" key="3">
    <source>
        <dbReference type="ARBA" id="ARBA00023015"/>
    </source>
</evidence>
<dbReference type="CDD" id="cd08417">
    <property type="entry name" value="PBP2_Nitroaromatics_like"/>
    <property type="match status" value="1"/>
</dbReference>
<evidence type="ECO:0000259" key="6">
    <source>
        <dbReference type="PROSITE" id="PS50931"/>
    </source>
</evidence>
<reference evidence="7 8" key="1">
    <citation type="journal article" date="2014" name="FEMS Microbiol. Lett.">
        <title>Genome sequencing analysis reveals virulence-related gene content of Ochrobactrum intermedium strain 229E, a urease-positive strain isolated from the human gastric niche.</title>
        <authorList>
            <person name="Kulkarni G.J."/>
            <person name="Shetty S."/>
            <person name="Dharne M.S."/>
            <person name="Shouche Y.S."/>
        </authorList>
    </citation>
    <scope>NUCLEOTIDE SEQUENCE [LARGE SCALE GENOMIC DNA]</scope>
    <source>
        <strain evidence="7 8">229E</strain>
    </source>
</reference>
<evidence type="ECO:0000256" key="1">
    <source>
        <dbReference type="ARBA" id="ARBA00009437"/>
    </source>
</evidence>
<dbReference type="Pfam" id="PF03466">
    <property type="entry name" value="LysR_substrate"/>
    <property type="match status" value="1"/>
</dbReference>